<dbReference type="PANTHER" id="PTHR11927:SF9">
    <property type="entry name" value="L-FUCOSYLTRANSFERASE"/>
    <property type="match status" value="1"/>
</dbReference>
<proteinExistence type="predicted"/>
<dbReference type="AlphaFoldDB" id="A0AAD0X8P0"/>
<sequence>MIIVKLIGGLTSQMHKYALGKVLALKHNVPLKLDLSWFDDKEKTDTAWPYQLEFYGIKEDIATPEEIKKLKGSDRYCTFARRVKHYLGLDIYKKTYINTSFLSVDEFNNLESEIYLEGEWIGFQYLENYKDTIKKLFTYPIKLNDNINFIKKDIQSVNSVFLHIRRGDFLSHPGAAKFHSVCGLDYYSKALEIVKSKVDEPSLYIFSDDIKWAKENLKFDINMKFMDGNNNYEDLLLMSTCKHSIIANSGFSSWGAWLNKNKNKVVIAPEKWVQDDFLNKKFLEFLKSDNLIFVENQN</sequence>
<evidence type="ECO:0000256" key="2">
    <source>
        <dbReference type="ARBA" id="ARBA00022679"/>
    </source>
</evidence>
<dbReference type="RefSeq" id="WP_105917700.1">
    <property type="nucleotide sequence ID" value="NZ_CP021072.1"/>
</dbReference>
<dbReference type="GO" id="GO:0008107">
    <property type="term" value="F:galactoside 2-alpha-L-fucosyltransferase activity"/>
    <property type="evidence" value="ECO:0007669"/>
    <property type="project" value="InterPro"/>
</dbReference>
<protein>
    <submittedName>
        <fullName evidence="3">Alpha-1,2-fucosyltransferase</fullName>
    </submittedName>
</protein>
<dbReference type="KEGG" id="acre:ACRYA_0761"/>
<accession>A0AAD0X8P0</accession>
<evidence type="ECO:0000256" key="1">
    <source>
        <dbReference type="ARBA" id="ARBA00022676"/>
    </source>
</evidence>
<dbReference type="EMBL" id="CP032823">
    <property type="protein sequence ID" value="AYJ79899.1"/>
    <property type="molecule type" value="Genomic_DNA"/>
</dbReference>
<keyword evidence="1" id="KW-0328">Glycosyltransferase</keyword>
<dbReference type="GO" id="GO:0005975">
    <property type="term" value="P:carbohydrate metabolic process"/>
    <property type="evidence" value="ECO:0007669"/>
    <property type="project" value="InterPro"/>
</dbReference>
<evidence type="ECO:0000313" key="4">
    <source>
        <dbReference type="Proteomes" id="UP000273809"/>
    </source>
</evidence>
<dbReference type="Pfam" id="PF01531">
    <property type="entry name" value="Glyco_transf_11"/>
    <property type="match status" value="1"/>
</dbReference>
<name>A0AAD0X8P0_9BACT</name>
<dbReference type="PANTHER" id="PTHR11927">
    <property type="entry name" value="GALACTOSIDE 2-L-FUCOSYLTRANSFERASE"/>
    <property type="match status" value="1"/>
</dbReference>
<dbReference type="Proteomes" id="UP000273809">
    <property type="component" value="Chromosome"/>
</dbReference>
<keyword evidence="2" id="KW-0808">Transferase</keyword>
<reference evidence="3 4" key="1">
    <citation type="submission" date="2018-10" db="EMBL/GenBank/DDBJ databases">
        <title>Complete genome sequences of Arcobacter cryaerophilus strains ATCC 43158 and ATCC 49615.</title>
        <authorList>
            <person name="Miller W.G."/>
            <person name="Yee E."/>
            <person name="Bono J.L."/>
        </authorList>
    </citation>
    <scope>NUCLEOTIDE SEQUENCE [LARGE SCALE GENOMIC DNA]</scope>
    <source>
        <strain evidence="3 4">ATCC 43158</strain>
    </source>
</reference>
<dbReference type="GO" id="GO:0016020">
    <property type="term" value="C:membrane"/>
    <property type="evidence" value="ECO:0007669"/>
    <property type="project" value="InterPro"/>
</dbReference>
<dbReference type="InterPro" id="IPR002516">
    <property type="entry name" value="Glyco_trans_11"/>
</dbReference>
<evidence type="ECO:0000313" key="3">
    <source>
        <dbReference type="EMBL" id="AYJ79899.1"/>
    </source>
</evidence>
<dbReference type="GeneID" id="56460981"/>
<organism evidence="3 4">
    <name type="scientific">Aliarcobacter cryaerophilus ATCC 43158</name>
    <dbReference type="NCBI Taxonomy" id="1032070"/>
    <lineage>
        <taxon>Bacteria</taxon>
        <taxon>Pseudomonadati</taxon>
        <taxon>Campylobacterota</taxon>
        <taxon>Epsilonproteobacteria</taxon>
        <taxon>Campylobacterales</taxon>
        <taxon>Arcobacteraceae</taxon>
        <taxon>Aliarcobacter</taxon>
    </lineage>
</organism>
<gene>
    <name evidence="3" type="ORF">ACRYA_0761</name>
</gene>
<dbReference type="CDD" id="cd11301">
    <property type="entry name" value="Fut1_Fut2_like"/>
    <property type="match status" value="1"/>
</dbReference>